<dbReference type="EMBL" id="GL348714">
    <property type="protein sequence ID" value="EFH63764.1"/>
    <property type="molecule type" value="Genomic_DNA"/>
</dbReference>
<feature type="region of interest" description="Disordered" evidence="1">
    <location>
        <begin position="114"/>
        <end position="162"/>
    </location>
</feature>
<organism evidence="3">
    <name type="scientific">Arabidopsis lyrata subsp. lyrata</name>
    <name type="common">Lyre-leaved rock-cress</name>
    <dbReference type="NCBI Taxonomy" id="81972"/>
    <lineage>
        <taxon>Eukaryota</taxon>
        <taxon>Viridiplantae</taxon>
        <taxon>Streptophyta</taxon>
        <taxon>Embryophyta</taxon>
        <taxon>Tracheophyta</taxon>
        <taxon>Spermatophyta</taxon>
        <taxon>Magnoliopsida</taxon>
        <taxon>eudicotyledons</taxon>
        <taxon>Gunneridae</taxon>
        <taxon>Pentapetalae</taxon>
        <taxon>rosids</taxon>
        <taxon>malvids</taxon>
        <taxon>Brassicales</taxon>
        <taxon>Brassicaceae</taxon>
        <taxon>Camelineae</taxon>
        <taxon>Arabidopsis</taxon>
    </lineage>
</organism>
<sequence length="192" mass="21695">MRRFLQRVPTLLARNFLHSPANFRHSNINPRVVVVPLFERAISRFVFFSSESDSARGFKNDEVLSKEELKKRIQSFLDDGDEDSIPDLFEAMMIRKLSGKHDDSDDEVMEEVRKYPVNDAHKVDETDSDIESDGHGDSSDSDIETDGLRDGDSSDSDIEFDGLRDVGLSDVNIKIDDGLKANRSSYSDSESD</sequence>
<evidence type="ECO:0000313" key="3">
    <source>
        <dbReference type="Proteomes" id="UP000008694"/>
    </source>
</evidence>
<dbReference type="HOGENOM" id="CLU_1257629_0_0_1"/>
<dbReference type="Proteomes" id="UP000008694">
    <property type="component" value="Unassembled WGS sequence"/>
</dbReference>
<feature type="compositionally biased region" description="Basic and acidic residues" evidence="1">
    <location>
        <begin position="114"/>
        <end position="125"/>
    </location>
</feature>
<reference evidence="3" key="1">
    <citation type="journal article" date="2011" name="Nat. Genet.">
        <title>The Arabidopsis lyrata genome sequence and the basis of rapid genome size change.</title>
        <authorList>
            <person name="Hu T.T."/>
            <person name="Pattyn P."/>
            <person name="Bakker E.G."/>
            <person name="Cao J."/>
            <person name="Cheng J.-F."/>
            <person name="Clark R.M."/>
            <person name="Fahlgren N."/>
            <person name="Fawcett J.A."/>
            <person name="Grimwood J."/>
            <person name="Gundlach H."/>
            <person name="Haberer G."/>
            <person name="Hollister J.D."/>
            <person name="Ossowski S."/>
            <person name="Ottilar R.P."/>
            <person name="Salamov A.A."/>
            <person name="Schneeberger K."/>
            <person name="Spannagl M."/>
            <person name="Wang X."/>
            <person name="Yang L."/>
            <person name="Nasrallah M.E."/>
            <person name="Bergelson J."/>
            <person name="Carrington J.C."/>
            <person name="Gaut B.S."/>
            <person name="Schmutz J."/>
            <person name="Mayer K.F.X."/>
            <person name="Van de Peer Y."/>
            <person name="Grigoriev I.V."/>
            <person name="Nordborg M."/>
            <person name="Weigel D."/>
            <person name="Guo Y.-L."/>
        </authorList>
    </citation>
    <scope>NUCLEOTIDE SEQUENCE [LARGE SCALE GENOMIC DNA]</scope>
    <source>
        <strain evidence="3">cv. MN47</strain>
    </source>
</reference>
<dbReference type="AlphaFoldDB" id="D7KRM2"/>
<gene>
    <name evidence="2" type="ORF">ARALYDRAFT_676928</name>
</gene>
<protein>
    <submittedName>
        <fullName evidence="2">Predicted protein</fullName>
    </submittedName>
</protein>
<dbReference type="STRING" id="81972.D7KRM2"/>
<evidence type="ECO:0000313" key="2">
    <source>
        <dbReference type="EMBL" id="EFH63764.1"/>
    </source>
</evidence>
<accession>D7KRM2</accession>
<evidence type="ECO:0000256" key="1">
    <source>
        <dbReference type="SAM" id="MobiDB-lite"/>
    </source>
</evidence>
<name>D7KRM2_ARALL</name>
<keyword evidence="3" id="KW-1185">Reference proteome</keyword>
<dbReference type="Gramene" id="Al_scaffold_0002_2078">
    <property type="protein sequence ID" value="Al_scaffold_0002_2078"/>
    <property type="gene ID" value="Al_scaffold_0002_2078"/>
</dbReference>
<proteinExistence type="predicted"/>